<evidence type="ECO:0000256" key="6">
    <source>
        <dbReference type="ARBA" id="ARBA00023170"/>
    </source>
</evidence>
<feature type="transmembrane region" description="Helical" evidence="10">
    <location>
        <begin position="609"/>
        <end position="628"/>
    </location>
</feature>
<evidence type="ECO:0000259" key="12">
    <source>
        <dbReference type="PROSITE" id="PS50259"/>
    </source>
</evidence>
<evidence type="ECO:0000256" key="7">
    <source>
        <dbReference type="ARBA" id="ARBA00023180"/>
    </source>
</evidence>
<dbReference type="InterPro" id="IPR002455">
    <property type="entry name" value="GPCR3_GABA-B"/>
</dbReference>
<evidence type="ECO:0000256" key="1">
    <source>
        <dbReference type="ARBA" id="ARBA00004141"/>
    </source>
</evidence>
<evidence type="ECO:0000256" key="9">
    <source>
        <dbReference type="SAM" id="MobiDB-lite"/>
    </source>
</evidence>
<dbReference type="InterPro" id="IPR017978">
    <property type="entry name" value="GPCR_3_C"/>
</dbReference>
<feature type="transmembrane region" description="Helical" evidence="10">
    <location>
        <begin position="524"/>
        <end position="544"/>
    </location>
</feature>
<dbReference type="PANTHER" id="PTHR10519">
    <property type="entry name" value="GABA-B RECEPTOR"/>
    <property type="match status" value="1"/>
</dbReference>
<comment type="subcellular location">
    <subcellularLocation>
        <location evidence="1">Membrane</location>
        <topology evidence="1">Multi-pass membrane protein</topology>
    </subcellularLocation>
</comment>
<keyword evidence="8" id="KW-0807">Transducer</keyword>
<keyword evidence="2 10" id="KW-0812">Transmembrane</keyword>
<dbReference type="Pfam" id="PF00003">
    <property type="entry name" value="7tm_3"/>
    <property type="match status" value="1"/>
</dbReference>
<feature type="signal peptide" evidence="11">
    <location>
        <begin position="1"/>
        <end position="16"/>
    </location>
</feature>
<feature type="region of interest" description="Disordered" evidence="9">
    <location>
        <begin position="813"/>
        <end position="882"/>
    </location>
</feature>
<evidence type="ECO:0000256" key="4">
    <source>
        <dbReference type="ARBA" id="ARBA00023040"/>
    </source>
</evidence>
<feature type="transmembrane region" description="Helical" evidence="10">
    <location>
        <begin position="660"/>
        <end position="684"/>
    </location>
</feature>
<evidence type="ECO:0000256" key="5">
    <source>
        <dbReference type="ARBA" id="ARBA00023136"/>
    </source>
</evidence>
<feature type="transmembrane region" description="Helical" evidence="10">
    <location>
        <begin position="696"/>
        <end position="719"/>
    </location>
</feature>
<keyword evidence="4" id="KW-0297">G-protein coupled receptor</keyword>
<keyword evidence="6" id="KW-0675">Receptor</keyword>
<organism evidence="13">
    <name type="scientific">Lotharella globosa</name>
    <dbReference type="NCBI Taxonomy" id="91324"/>
    <lineage>
        <taxon>Eukaryota</taxon>
        <taxon>Sar</taxon>
        <taxon>Rhizaria</taxon>
        <taxon>Cercozoa</taxon>
        <taxon>Chlorarachniophyceae</taxon>
        <taxon>Lotharella</taxon>
    </lineage>
</organism>
<dbReference type="PANTHER" id="PTHR10519:SF20">
    <property type="entry name" value="G-PROTEIN COUPLED RECEPTOR 156-RELATED"/>
    <property type="match status" value="1"/>
</dbReference>
<evidence type="ECO:0000256" key="10">
    <source>
        <dbReference type="SAM" id="Phobius"/>
    </source>
</evidence>
<accession>A0A7S4DY40</accession>
<feature type="transmembrane region" description="Helical" evidence="10">
    <location>
        <begin position="569"/>
        <end position="588"/>
    </location>
</feature>
<feature type="transmembrane region" description="Helical" evidence="10">
    <location>
        <begin position="725"/>
        <end position="746"/>
    </location>
</feature>
<evidence type="ECO:0000313" key="13">
    <source>
        <dbReference type="EMBL" id="CAE0678012.1"/>
    </source>
</evidence>
<dbReference type="Gene3D" id="3.40.190.10">
    <property type="entry name" value="Periplasmic binding protein-like II"/>
    <property type="match status" value="1"/>
</dbReference>
<dbReference type="GO" id="GO:0038039">
    <property type="term" value="C:G protein-coupled receptor heterodimeric complex"/>
    <property type="evidence" value="ECO:0007669"/>
    <property type="project" value="TreeGrafter"/>
</dbReference>
<gene>
    <name evidence="13" type="ORF">LGLO00237_LOCUS29793</name>
</gene>
<feature type="domain" description="G-protein coupled receptors family 3 profile" evidence="12">
    <location>
        <begin position="564"/>
        <end position="755"/>
    </location>
</feature>
<keyword evidence="3 10" id="KW-1133">Transmembrane helix</keyword>
<dbReference type="AlphaFoldDB" id="A0A7S4DY40"/>
<keyword evidence="5 10" id="KW-0472">Membrane</keyword>
<dbReference type="SUPFAM" id="SSF57184">
    <property type="entry name" value="Growth factor receptor domain"/>
    <property type="match status" value="1"/>
</dbReference>
<evidence type="ECO:0000256" key="2">
    <source>
        <dbReference type="ARBA" id="ARBA00022692"/>
    </source>
</evidence>
<dbReference type="GO" id="GO:0004965">
    <property type="term" value="F:G protein-coupled GABA receptor activity"/>
    <property type="evidence" value="ECO:0007669"/>
    <property type="project" value="InterPro"/>
</dbReference>
<evidence type="ECO:0000256" key="11">
    <source>
        <dbReference type="SAM" id="SignalP"/>
    </source>
</evidence>
<feature type="chain" id="PRO_5030776192" description="G-protein coupled receptors family 3 profile domain-containing protein" evidence="11">
    <location>
        <begin position="17"/>
        <end position="882"/>
    </location>
</feature>
<evidence type="ECO:0000256" key="3">
    <source>
        <dbReference type="ARBA" id="ARBA00022989"/>
    </source>
</evidence>
<dbReference type="Pfam" id="PF12974">
    <property type="entry name" value="Phosphonate-bd"/>
    <property type="match status" value="1"/>
</dbReference>
<name>A0A7S4DY40_9EUKA</name>
<proteinExistence type="predicted"/>
<dbReference type="PROSITE" id="PS50259">
    <property type="entry name" value="G_PROTEIN_RECEP_F3_4"/>
    <property type="match status" value="1"/>
</dbReference>
<dbReference type="SUPFAM" id="SSF53850">
    <property type="entry name" value="Periplasmic binding protein-like II"/>
    <property type="match status" value="1"/>
</dbReference>
<keyword evidence="11" id="KW-0732">Signal</keyword>
<evidence type="ECO:0000256" key="8">
    <source>
        <dbReference type="ARBA" id="ARBA00023224"/>
    </source>
</evidence>
<keyword evidence="7" id="KW-0325">Glycoprotein</keyword>
<feature type="transmembrane region" description="Helical" evidence="10">
    <location>
        <begin position="487"/>
        <end position="512"/>
    </location>
</feature>
<protein>
    <recommendedName>
        <fullName evidence="12">G-protein coupled receptors family 3 profile domain-containing protein</fullName>
    </recommendedName>
</protein>
<dbReference type="EMBL" id="HBIV01042396">
    <property type="protein sequence ID" value="CAE0678012.1"/>
    <property type="molecule type" value="Transcribed_RNA"/>
</dbReference>
<reference evidence="13" key="1">
    <citation type="submission" date="2021-01" db="EMBL/GenBank/DDBJ databases">
        <authorList>
            <person name="Corre E."/>
            <person name="Pelletier E."/>
            <person name="Niang G."/>
            <person name="Scheremetjew M."/>
            <person name="Finn R."/>
            <person name="Kale V."/>
            <person name="Holt S."/>
            <person name="Cochrane G."/>
            <person name="Meng A."/>
            <person name="Brown T."/>
            <person name="Cohen L."/>
        </authorList>
    </citation>
    <scope>NUCLEOTIDE SEQUENCE</scope>
    <source>
        <strain evidence="13">CCCM811</strain>
    </source>
</reference>
<sequence>MFLQFICAVFILDVSADRRAPKSVYRVAVYDRERDDYIPTFETYLNEVVGPKFNPPISFQTGDLLEGSVQGFDFALLDTRTTACVMAESSSWTPIATLCESGGGDACDSELGAVIFTRANNTEVNKLKDLKNKKIGVYKTQYFQSFMVPNLELIKNRMIMMADAAQIQTRVGSTSAYREVISGDLDAAFVSTGKLESLERLGIADLSLIKVLSPKDVSSSGTNFTERLSTPTYPQKAFLFSGRREDELVAVEVSDALMAINYSHPAAISGEYSKWLIPSSYNHVHQLLEDVGYITTNSTTKARTCKGWDSSTYETLSCPEGYFLHSNETVWKQCREKNITCPDGRECLCKPCKKAKKHEVQGDSGICSKMNVCYNTTQLEPVKVSVTDNARTTDTLRYDFHATSSVENFNLEAHVSRSEDYTYTFEIASSDVGQIALEIFLDNGQGGFKQIETSPILIQVQPRQCPDGFKATRDGECQNEIRYLPEWAVWVILGMFLIAVLLSATCAIWTCLHRETKIVHAAQAPFLYLICLGCFTSSLTLFLLQLDDNPNHPVSVSATGLNIACASTVWLYAIGFCLTVSAIYSKLLRTKRLMLQAAKGQQPSTKINPYLLFVCKMLAVETVILVIWTTVDMPEWTRSCADDGDFCESVGHCSAGLPSIVFIALLLVLHLCYLIYVLLLCYEVRSIPQEFAEHKWITAASISSMEVHLIAPLVIVLVWDDITAKTVLLAAAIFFNDVSILLMVFLPKMMRLHFETHDAKSLTLEDQLHNLRREVRNIPGDTRKVTFMDVARASKIEQLENEVMRLRRQLDELNGGNRERGGSGQAVRRGRTSVCRNVSTSDSTKSEMKAPSSVEGTMNRAHSRPGMQSTVGARTGSRTIIV</sequence>
<dbReference type="InterPro" id="IPR009030">
    <property type="entry name" value="Growth_fac_rcpt_cys_sf"/>
</dbReference>
<feature type="compositionally biased region" description="Polar residues" evidence="9">
    <location>
        <begin position="834"/>
        <end position="843"/>
    </location>
</feature>
<feature type="compositionally biased region" description="Polar residues" evidence="9">
    <location>
        <begin position="866"/>
        <end position="882"/>
    </location>
</feature>